<keyword evidence="4" id="KW-1185">Reference proteome</keyword>
<organism evidence="3 4">
    <name type="scientific">Mytilus coruscus</name>
    <name type="common">Sea mussel</name>
    <dbReference type="NCBI Taxonomy" id="42192"/>
    <lineage>
        <taxon>Eukaryota</taxon>
        <taxon>Metazoa</taxon>
        <taxon>Spiralia</taxon>
        <taxon>Lophotrochozoa</taxon>
        <taxon>Mollusca</taxon>
        <taxon>Bivalvia</taxon>
        <taxon>Autobranchia</taxon>
        <taxon>Pteriomorphia</taxon>
        <taxon>Mytilida</taxon>
        <taxon>Mytiloidea</taxon>
        <taxon>Mytilidae</taxon>
        <taxon>Mytilinae</taxon>
        <taxon>Mytilus</taxon>
    </lineage>
</organism>
<dbReference type="InterPro" id="IPR050951">
    <property type="entry name" value="Retrovirus_Pol_polyprotein"/>
</dbReference>
<evidence type="ECO:0000256" key="1">
    <source>
        <dbReference type="SAM" id="MobiDB-lite"/>
    </source>
</evidence>
<dbReference type="InterPro" id="IPR001584">
    <property type="entry name" value="Integrase_cat-core"/>
</dbReference>
<dbReference type="Proteomes" id="UP000507470">
    <property type="component" value="Unassembled WGS sequence"/>
</dbReference>
<evidence type="ECO:0000313" key="3">
    <source>
        <dbReference type="EMBL" id="CAC5379696.1"/>
    </source>
</evidence>
<dbReference type="OrthoDB" id="5988424at2759"/>
<proteinExistence type="predicted"/>
<evidence type="ECO:0000313" key="4">
    <source>
        <dbReference type="Proteomes" id="UP000507470"/>
    </source>
</evidence>
<dbReference type="InterPro" id="IPR012337">
    <property type="entry name" value="RNaseH-like_sf"/>
</dbReference>
<sequence length="188" mass="21608">MTNVNTKPAKWHTLAADYGGPYPDGHYNLVVIDKRTRYPVVEQTKTTTTRATIEKLRNLFSTHGIPENLETDNGSSFSSNEFSNFATEMGFHHHKITPEHPRANGEAENFMKLLNKTEQIAHMKDNHINDAIQDMLMGYRSTPHTATGFTPYETLMNRNVRTKSDHVLNNNETENIDKEITQRDKEYK</sequence>
<feature type="compositionally biased region" description="Basic and acidic residues" evidence="1">
    <location>
        <begin position="175"/>
        <end position="188"/>
    </location>
</feature>
<feature type="domain" description="Integrase catalytic" evidence="2">
    <location>
        <begin position="4"/>
        <end position="159"/>
    </location>
</feature>
<dbReference type="Pfam" id="PF00665">
    <property type="entry name" value="rve"/>
    <property type="match status" value="1"/>
</dbReference>
<gene>
    <name evidence="3" type="ORF">MCOR_15734</name>
</gene>
<dbReference type="PROSITE" id="PS50994">
    <property type="entry name" value="INTEGRASE"/>
    <property type="match status" value="1"/>
</dbReference>
<name>A0A6J8B842_MYTCO</name>
<protein>
    <recommendedName>
        <fullName evidence="2">Integrase catalytic domain-containing protein</fullName>
    </recommendedName>
</protein>
<dbReference type="PANTHER" id="PTHR37984">
    <property type="entry name" value="PROTEIN CBG26694"/>
    <property type="match status" value="1"/>
</dbReference>
<reference evidence="3 4" key="1">
    <citation type="submission" date="2020-06" db="EMBL/GenBank/DDBJ databases">
        <authorList>
            <person name="Li R."/>
            <person name="Bekaert M."/>
        </authorList>
    </citation>
    <scope>NUCLEOTIDE SEQUENCE [LARGE SCALE GENOMIC DNA]</scope>
    <source>
        <strain evidence="4">wild</strain>
    </source>
</reference>
<dbReference type="FunFam" id="3.30.420.10:FF:000063">
    <property type="entry name" value="Retrovirus-related Pol polyprotein from transposon 297-like Protein"/>
    <property type="match status" value="1"/>
</dbReference>
<evidence type="ECO:0000259" key="2">
    <source>
        <dbReference type="PROSITE" id="PS50994"/>
    </source>
</evidence>
<dbReference type="GO" id="GO:0003676">
    <property type="term" value="F:nucleic acid binding"/>
    <property type="evidence" value="ECO:0007669"/>
    <property type="project" value="InterPro"/>
</dbReference>
<dbReference type="SUPFAM" id="SSF53098">
    <property type="entry name" value="Ribonuclease H-like"/>
    <property type="match status" value="1"/>
</dbReference>
<dbReference type="AlphaFoldDB" id="A0A6J8B842"/>
<feature type="region of interest" description="Disordered" evidence="1">
    <location>
        <begin position="169"/>
        <end position="188"/>
    </location>
</feature>
<accession>A0A6J8B842</accession>
<dbReference type="InterPro" id="IPR036397">
    <property type="entry name" value="RNaseH_sf"/>
</dbReference>
<dbReference type="GO" id="GO:0015074">
    <property type="term" value="P:DNA integration"/>
    <property type="evidence" value="ECO:0007669"/>
    <property type="project" value="InterPro"/>
</dbReference>
<dbReference type="Gene3D" id="3.30.420.10">
    <property type="entry name" value="Ribonuclease H-like superfamily/Ribonuclease H"/>
    <property type="match status" value="1"/>
</dbReference>
<dbReference type="EMBL" id="CACVKT020002746">
    <property type="protein sequence ID" value="CAC5379696.1"/>
    <property type="molecule type" value="Genomic_DNA"/>
</dbReference>
<dbReference type="PANTHER" id="PTHR37984:SF11">
    <property type="entry name" value="INTEGRASE CATALYTIC DOMAIN-CONTAINING PROTEIN"/>
    <property type="match status" value="1"/>
</dbReference>